<gene>
    <name evidence="4" type="ORF">Tco_0623914</name>
</gene>
<evidence type="ECO:0000259" key="3">
    <source>
        <dbReference type="Pfam" id="PF25597"/>
    </source>
</evidence>
<feature type="domain" description="Reverse transcriptase Ty1/copia-type" evidence="2">
    <location>
        <begin position="923"/>
        <end position="1042"/>
    </location>
</feature>
<proteinExistence type="predicted"/>
<dbReference type="Pfam" id="PF25597">
    <property type="entry name" value="SH3_retrovirus"/>
    <property type="match status" value="1"/>
</dbReference>
<dbReference type="InterPro" id="IPR013103">
    <property type="entry name" value="RVT_2"/>
</dbReference>
<name>A0ABQ4WCC5_9ASTR</name>
<sequence length="1209" mass="137211">MTTLAKHMIVVGAENRPPMLDKLMYNSWHSRMLIYIKGKNNELIEQQKLQDDCDVQAIKIILQGLPLNVNTKFLNTLQPKWSKFVTDVKLAKNLYTTNYDQLYAYLCQHEGHANEARLLHERYPDPLALVTNHQTQTNSSEFPQIDSRLDVPSFQPGDDPIACLNKTMAFMSTVMALRFPSTNNQLRTSSNLRNQATIQDGRGEGHMAQESGQTGDLDAYDSDCDDISTAKVVLMANLSSYDSDVLSELPLSKPKSEQLVVIQTLVEIEVPKELPKCSVDKKYFDIQKKELSLDNDRLLDHIICQDVTNIVMHDNFVLVNVLSANHICLVDGNLKSERLKQENDHLFELLLSQDIVYIYVNSLATLTNYAKMEQDYNDEYSENLVLKAELAKKEQMELVKHVRVLRPLDSDLRSACKYAKRIKEVLVYVTTTCPSLTKPNEKLVEITPLNKNRKVRMKSSTSAIESQPSGNTKNNRISQTTNSNQKNNIEDHPRSVRSSSNKMNHVSELVCNVNVKYTMLNENSELICVKCNQYIFDANHDVCFLEFVNDVNVRSRTKSAKIIKRKNTWKPTGKIFTDIGYRWKPIGRTFTIVGNTCPLTRFTSTKVEPLKENTSKSVTTPNLENKIYCRRTKVAKSIDLSSEPSILGSRPSNISEPNKHWGSTVSKSPSSSLVNFMLSKLFLGTVRFGNDQIAKIMGYDIGIFVGYAPAKKDYRIYNKRTRLIIETIYVDFDELIIVASKQFSSGPEPQLLTPGTISSGLMPNPPSSTSYVPPTKKECDSLFQPMFDEYFNPPPSVVSSVPAAATPRPADLTGTPSSTIIDQDAPSPNNDPFFGLPILELNSKESSSRDVIPTNVHSPCFATLMLSLLLLNQRIIKKLALKKPAGLESMQERTNKFSNDLKVWELVPRPDRVMIITLKWILQESFAPVARLEAIRIFIAYVAYMNMIFYQMDVKTTFLNGILREEVYVNQPNGFADQDNPNHAYKLKKDLSRLKQALRAGYDLLSSFLLSQKFSKGAVDPTLFTRKEGKGILLIHKGKAVDLNMVIVDDASLMYLPSKSVSWSSKKQKSTAISSTEDEYIALSGCCAQILWMRSQLTDYGLGFNKIPLYCDNKSVIALYYNNVQHSRSMNIDIRYHFIKEQVENRVVKLYIIRIEYQLADIFTKALRREQLEFLINKLGMRSMSPKNAEKNWQRRRKSDGDTLTCIPM</sequence>
<feature type="compositionally biased region" description="Polar residues" evidence="1">
    <location>
        <begin position="458"/>
        <end position="487"/>
    </location>
</feature>
<organism evidence="4 5">
    <name type="scientific">Tanacetum coccineum</name>
    <dbReference type="NCBI Taxonomy" id="301880"/>
    <lineage>
        <taxon>Eukaryota</taxon>
        <taxon>Viridiplantae</taxon>
        <taxon>Streptophyta</taxon>
        <taxon>Embryophyta</taxon>
        <taxon>Tracheophyta</taxon>
        <taxon>Spermatophyta</taxon>
        <taxon>Magnoliopsida</taxon>
        <taxon>eudicotyledons</taxon>
        <taxon>Gunneridae</taxon>
        <taxon>Pentapetalae</taxon>
        <taxon>asterids</taxon>
        <taxon>campanulids</taxon>
        <taxon>Asterales</taxon>
        <taxon>Asteraceae</taxon>
        <taxon>Asteroideae</taxon>
        <taxon>Anthemideae</taxon>
        <taxon>Anthemidinae</taxon>
        <taxon>Tanacetum</taxon>
    </lineage>
</organism>
<dbReference type="Pfam" id="PF07727">
    <property type="entry name" value="RVT_2"/>
    <property type="match status" value="1"/>
</dbReference>
<protein>
    <submittedName>
        <fullName evidence="4">Retrovirus-related pol polyprotein from transposon TNT 1-94</fullName>
    </submittedName>
</protein>
<feature type="domain" description="Retroviral polymerase SH3-like" evidence="3">
    <location>
        <begin position="701"/>
        <end position="735"/>
    </location>
</feature>
<dbReference type="PANTHER" id="PTHR11439:SF442">
    <property type="entry name" value="CYSTEINE-RICH RLK (RECEPTOR-LIKE PROTEIN KINASE) 8"/>
    <property type="match status" value="1"/>
</dbReference>
<evidence type="ECO:0000256" key="1">
    <source>
        <dbReference type="SAM" id="MobiDB-lite"/>
    </source>
</evidence>
<evidence type="ECO:0000313" key="5">
    <source>
        <dbReference type="Proteomes" id="UP001151760"/>
    </source>
</evidence>
<feature type="region of interest" description="Disordered" evidence="1">
    <location>
        <begin position="454"/>
        <end position="501"/>
    </location>
</feature>
<dbReference type="EMBL" id="BQNB010008524">
    <property type="protein sequence ID" value="GJS50552.1"/>
    <property type="molecule type" value="Genomic_DNA"/>
</dbReference>
<dbReference type="InterPro" id="IPR057670">
    <property type="entry name" value="SH3_retrovirus"/>
</dbReference>
<reference evidence="4" key="1">
    <citation type="journal article" date="2022" name="Int. J. Mol. Sci.">
        <title>Draft Genome of Tanacetum Coccineum: Genomic Comparison of Closely Related Tanacetum-Family Plants.</title>
        <authorList>
            <person name="Yamashiro T."/>
            <person name="Shiraishi A."/>
            <person name="Nakayama K."/>
            <person name="Satake H."/>
        </authorList>
    </citation>
    <scope>NUCLEOTIDE SEQUENCE</scope>
</reference>
<comment type="caution">
    <text evidence="4">The sequence shown here is derived from an EMBL/GenBank/DDBJ whole genome shotgun (WGS) entry which is preliminary data.</text>
</comment>
<keyword evidence="5" id="KW-1185">Reference proteome</keyword>
<dbReference type="PANTHER" id="PTHR11439">
    <property type="entry name" value="GAG-POL-RELATED RETROTRANSPOSON"/>
    <property type="match status" value="1"/>
</dbReference>
<reference evidence="4" key="2">
    <citation type="submission" date="2022-01" db="EMBL/GenBank/DDBJ databases">
        <authorList>
            <person name="Yamashiro T."/>
            <person name="Shiraishi A."/>
            <person name="Satake H."/>
            <person name="Nakayama K."/>
        </authorList>
    </citation>
    <scope>NUCLEOTIDE SEQUENCE</scope>
</reference>
<evidence type="ECO:0000313" key="4">
    <source>
        <dbReference type="EMBL" id="GJS50552.1"/>
    </source>
</evidence>
<dbReference type="Proteomes" id="UP001151760">
    <property type="component" value="Unassembled WGS sequence"/>
</dbReference>
<accession>A0ABQ4WCC5</accession>
<evidence type="ECO:0000259" key="2">
    <source>
        <dbReference type="Pfam" id="PF07727"/>
    </source>
</evidence>
<dbReference type="CDD" id="cd09272">
    <property type="entry name" value="RNase_HI_RT_Ty1"/>
    <property type="match status" value="1"/>
</dbReference>